<dbReference type="KEGG" id="tper:IWA51_00050"/>
<dbReference type="InterPro" id="IPR046745">
    <property type="entry name" value="DUF6675"/>
</dbReference>
<accession>A0A7T3RDJ7</accession>
<reference evidence="1 2" key="1">
    <citation type="submission" date="2020-11" db="EMBL/GenBank/DDBJ databases">
        <title>Treponema Peruensis nv. sp., first commensal Treponema isolated from human feces.</title>
        <authorList>
            <person name="Belkhou C."/>
            <person name="Raes J."/>
        </authorList>
    </citation>
    <scope>NUCLEOTIDE SEQUENCE [LARGE SCALE GENOMIC DNA]</scope>
    <source>
        <strain evidence="1 2">RCC2812</strain>
    </source>
</reference>
<dbReference type="Pfam" id="PF20380">
    <property type="entry name" value="DUF6675"/>
    <property type="match status" value="1"/>
</dbReference>
<protein>
    <submittedName>
        <fullName evidence="1">Uncharacterized protein</fullName>
    </submittedName>
</protein>
<sequence length="261" mass="29892">MAENLKKKILLVAVCLFSGLEVFAFSARDIVDSSIYDKLVSDGKIQVNHFKEKTYELKLLPKTELSKKISSVWPSEFGIPVIYVENLYLIPKKNLNSSNPQSVNIEKASRVIRSVSKMDKMPYIDEGVEKILYKEAYCIAGPRDRTRVADPVDGDIDGKKAYVLLNDKSLGKINYVLNYFGKEQEIAADFANCSDVYVGPIKCVETEQLRINLVVMDCEEDLMVYMLVQTKVPAISFLENKFYDTFSKRLDAIYRWFLKQF</sequence>
<organism evidence="1 2">
    <name type="scientific">Treponema peruense</name>
    <dbReference type="NCBI Taxonomy" id="2787628"/>
    <lineage>
        <taxon>Bacteria</taxon>
        <taxon>Pseudomonadati</taxon>
        <taxon>Spirochaetota</taxon>
        <taxon>Spirochaetia</taxon>
        <taxon>Spirochaetales</taxon>
        <taxon>Treponemataceae</taxon>
        <taxon>Treponema</taxon>
    </lineage>
</organism>
<name>A0A7T3RDJ7_9SPIR</name>
<dbReference type="EMBL" id="CP064936">
    <property type="protein sequence ID" value="QQA01065.1"/>
    <property type="molecule type" value="Genomic_DNA"/>
</dbReference>
<dbReference type="AlphaFoldDB" id="A0A7T3RDJ7"/>
<evidence type="ECO:0000313" key="1">
    <source>
        <dbReference type="EMBL" id="QQA01065.1"/>
    </source>
</evidence>
<dbReference type="RefSeq" id="WP_198442668.1">
    <property type="nucleotide sequence ID" value="NZ_CBCSHE010000007.1"/>
</dbReference>
<evidence type="ECO:0000313" key="2">
    <source>
        <dbReference type="Proteomes" id="UP000595224"/>
    </source>
</evidence>
<proteinExistence type="predicted"/>
<keyword evidence="2" id="KW-1185">Reference proteome</keyword>
<dbReference type="Proteomes" id="UP000595224">
    <property type="component" value="Chromosome"/>
</dbReference>
<gene>
    <name evidence="1" type="ORF">IWA51_00050</name>
</gene>